<proteinExistence type="predicted"/>
<evidence type="ECO:0000313" key="2">
    <source>
        <dbReference type="EMBL" id="CAG7724667.1"/>
    </source>
</evidence>
<feature type="compositionally biased region" description="Basic and acidic residues" evidence="1">
    <location>
        <begin position="13"/>
        <end position="36"/>
    </location>
</feature>
<dbReference type="Proteomes" id="UP000708208">
    <property type="component" value="Unassembled WGS sequence"/>
</dbReference>
<keyword evidence="3" id="KW-1185">Reference proteome</keyword>
<feature type="non-terminal residue" evidence="2">
    <location>
        <position position="46"/>
    </location>
</feature>
<dbReference type="OrthoDB" id="25887at2759"/>
<protein>
    <submittedName>
        <fullName evidence="2">Uncharacterized protein</fullName>
    </submittedName>
</protein>
<dbReference type="EMBL" id="CAJVCH010112344">
    <property type="protein sequence ID" value="CAG7724667.1"/>
    <property type="molecule type" value="Genomic_DNA"/>
</dbReference>
<reference evidence="2" key="1">
    <citation type="submission" date="2021-06" db="EMBL/GenBank/DDBJ databases">
        <authorList>
            <person name="Hodson N. C."/>
            <person name="Mongue J. A."/>
            <person name="Jaron S. K."/>
        </authorList>
    </citation>
    <scope>NUCLEOTIDE SEQUENCE</scope>
</reference>
<evidence type="ECO:0000256" key="1">
    <source>
        <dbReference type="SAM" id="MobiDB-lite"/>
    </source>
</evidence>
<comment type="caution">
    <text evidence="2">The sequence shown here is derived from an EMBL/GenBank/DDBJ whole genome shotgun (WGS) entry which is preliminary data.</text>
</comment>
<evidence type="ECO:0000313" key="3">
    <source>
        <dbReference type="Proteomes" id="UP000708208"/>
    </source>
</evidence>
<sequence>MLRLVNHLKENLNENEKFNDKSQEQFLVTKERSREKAQRKKSTHRT</sequence>
<name>A0A8J2NSR6_9HEXA</name>
<feature type="region of interest" description="Disordered" evidence="1">
    <location>
        <begin position="13"/>
        <end position="46"/>
    </location>
</feature>
<accession>A0A8J2NSR6</accession>
<gene>
    <name evidence="2" type="ORF">AFUS01_LOCUS13671</name>
</gene>
<organism evidence="2 3">
    <name type="scientific">Allacma fusca</name>
    <dbReference type="NCBI Taxonomy" id="39272"/>
    <lineage>
        <taxon>Eukaryota</taxon>
        <taxon>Metazoa</taxon>
        <taxon>Ecdysozoa</taxon>
        <taxon>Arthropoda</taxon>
        <taxon>Hexapoda</taxon>
        <taxon>Collembola</taxon>
        <taxon>Symphypleona</taxon>
        <taxon>Sminthuridae</taxon>
        <taxon>Allacma</taxon>
    </lineage>
</organism>
<feature type="compositionally biased region" description="Basic residues" evidence="1">
    <location>
        <begin position="37"/>
        <end position="46"/>
    </location>
</feature>
<dbReference type="AlphaFoldDB" id="A0A8J2NSR6"/>